<evidence type="ECO:0008006" key="9">
    <source>
        <dbReference type="Google" id="ProtNLM"/>
    </source>
</evidence>
<sequence length="505" mass="54101">MHTAAHRPQLASISFRQHRYSQQSSLTFQQPSLLAALPFQRQESDSNKQQGRRFSTSISAQLASAGLAADSGISRSLHSAGNRFVLRFNSPAGIPESAAPQTPGGIIHIDNGPFDNEEKKKVFCEVLAQACFNFLSIGAVSMATVNCGGNGLYTTLTVMATHFVILPLIIFAFGPVSGAHFNPMVTTVMVLTGLLRATTGLGYIVAQCFGGIIGAAAWWNLLPAASRQLSMIGAQGAPADHSVAQIFGGEVAASFFFILALFGMVVDKRGWGKLGPFAVATIVCLNMWIFGPISSFCMNPARALGPAVVYGFWEHHWIWWTAPFVGGISAGLIYKNLFMEKGPEVLANGIMAAAKRAPHLYFDRWLRPQPAQLLDSVLVLNFFGHHHSSARPTLSHLNTLSRLYPEDRVSFLGIGSGEHSQISSLVDELNPSFGIALDSSAESRGHYHESLGADDAPASVVVNRTGHIVWSGSPMSGGLERAIESELLEAADPSTTLGKLTGKNA</sequence>
<feature type="transmembrane region" description="Helical" evidence="6">
    <location>
        <begin position="151"/>
        <end position="173"/>
    </location>
</feature>
<dbReference type="InterPro" id="IPR000425">
    <property type="entry name" value="MIP"/>
</dbReference>
<comment type="similarity">
    <text evidence="2">Belongs to the MIP/aquaporin (TC 1.A.8) family.</text>
</comment>
<accession>A0AAW1RWX1</accession>
<evidence type="ECO:0000256" key="5">
    <source>
        <dbReference type="ARBA" id="ARBA00023136"/>
    </source>
</evidence>
<dbReference type="EMBL" id="JALJOS010000006">
    <property type="protein sequence ID" value="KAK9837876.1"/>
    <property type="molecule type" value="Genomic_DNA"/>
</dbReference>
<dbReference type="Gene3D" id="1.20.1080.10">
    <property type="entry name" value="Glycerol uptake facilitator protein"/>
    <property type="match status" value="1"/>
</dbReference>
<dbReference type="Proteomes" id="UP001438707">
    <property type="component" value="Unassembled WGS sequence"/>
</dbReference>
<dbReference type="InterPro" id="IPR034294">
    <property type="entry name" value="Aquaporin_transptr"/>
</dbReference>
<gene>
    <name evidence="7" type="ORF">WJX74_006930</name>
</gene>
<keyword evidence="5 6" id="KW-0472">Membrane</keyword>
<reference evidence="7 8" key="1">
    <citation type="journal article" date="2024" name="Nat. Commun.">
        <title>Phylogenomics reveals the evolutionary origins of lichenization in chlorophyte algae.</title>
        <authorList>
            <person name="Puginier C."/>
            <person name="Libourel C."/>
            <person name="Otte J."/>
            <person name="Skaloud P."/>
            <person name="Haon M."/>
            <person name="Grisel S."/>
            <person name="Petersen M."/>
            <person name="Berrin J.G."/>
            <person name="Delaux P.M."/>
            <person name="Dal Grande F."/>
            <person name="Keller J."/>
        </authorList>
    </citation>
    <scope>NUCLEOTIDE SEQUENCE [LARGE SCALE GENOMIC DNA]</scope>
    <source>
        <strain evidence="7 8">SAG 2145</strain>
    </source>
</reference>
<comment type="subcellular location">
    <subcellularLocation>
        <location evidence="1">Membrane</location>
        <topology evidence="1">Multi-pass membrane protein</topology>
    </subcellularLocation>
</comment>
<keyword evidence="8" id="KW-1185">Reference proteome</keyword>
<keyword evidence="3 6" id="KW-0812">Transmembrane</keyword>
<proteinExistence type="inferred from homology"/>
<protein>
    <recommendedName>
        <fullName evidence="9">Aquaporin-like protein</fullName>
    </recommendedName>
</protein>
<feature type="transmembrane region" description="Helical" evidence="6">
    <location>
        <begin position="126"/>
        <end position="145"/>
    </location>
</feature>
<dbReference type="InterPro" id="IPR023271">
    <property type="entry name" value="Aquaporin-like"/>
</dbReference>
<name>A0AAW1RWX1_9CHLO</name>
<dbReference type="Gene3D" id="3.40.30.10">
    <property type="entry name" value="Glutaredoxin"/>
    <property type="match status" value="1"/>
</dbReference>
<dbReference type="SUPFAM" id="SSF81338">
    <property type="entry name" value="Aquaporin-like"/>
    <property type="match status" value="1"/>
</dbReference>
<dbReference type="GO" id="GO:0015250">
    <property type="term" value="F:water channel activity"/>
    <property type="evidence" value="ECO:0007669"/>
    <property type="project" value="TreeGrafter"/>
</dbReference>
<dbReference type="PANTHER" id="PTHR19139:SF199">
    <property type="entry name" value="MIP17260P"/>
    <property type="match status" value="1"/>
</dbReference>
<keyword evidence="4 6" id="KW-1133">Transmembrane helix</keyword>
<dbReference type="PRINTS" id="PR00783">
    <property type="entry name" value="MINTRINSICP"/>
</dbReference>
<evidence type="ECO:0000256" key="4">
    <source>
        <dbReference type="ARBA" id="ARBA00022989"/>
    </source>
</evidence>
<organism evidence="7 8">
    <name type="scientific">Apatococcus lobatus</name>
    <dbReference type="NCBI Taxonomy" id="904363"/>
    <lineage>
        <taxon>Eukaryota</taxon>
        <taxon>Viridiplantae</taxon>
        <taxon>Chlorophyta</taxon>
        <taxon>core chlorophytes</taxon>
        <taxon>Trebouxiophyceae</taxon>
        <taxon>Chlorellales</taxon>
        <taxon>Chlorellaceae</taxon>
        <taxon>Apatococcus</taxon>
    </lineage>
</organism>
<dbReference type="SUPFAM" id="SSF52833">
    <property type="entry name" value="Thioredoxin-like"/>
    <property type="match status" value="1"/>
</dbReference>
<comment type="caution">
    <text evidence="7">The sequence shown here is derived from an EMBL/GenBank/DDBJ whole genome shotgun (WGS) entry which is preliminary data.</text>
</comment>
<evidence type="ECO:0000256" key="1">
    <source>
        <dbReference type="ARBA" id="ARBA00004141"/>
    </source>
</evidence>
<evidence type="ECO:0000313" key="8">
    <source>
        <dbReference type="Proteomes" id="UP001438707"/>
    </source>
</evidence>
<evidence type="ECO:0000256" key="6">
    <source>
        <dbReference type="SAM" id="Phobius"/>
    </source>
</evidence>
<dbReference type="AlphaFoldDB" id="A0AAW1RWX1"/>
<dbReference type="InterPro" id="IPR036249">
    <property type="entry name" value="Thioredoxin-like_sf"/>
</dbReference>
<feature type="transmembrane region" description="Helical" evidence="6">
    <location>
        <begin position="242"/>
        <end position="262"/>
    </location>
</feature>
<evidence type="ECO:0000256" key="3">
    <source>
        <dbReference type="ARBA" id="ARBA00022692"/>
    </source>
</evidence>
<evidence type="ECO:0000313" key="7">
    <source>
        <dbReference type="EMBL" id="KAK9837876.1"/>
    </source>
</evidence>
<feature type="transmembrane region" description="Helical" evidence="6">
    <location>
        <begin position="194"/>
        <end position="222"/>
    </location>
</feature>
<dbReference type="Pfam" id="PF00230">
    <property type="entry name" value="MIP"/>
    <property type="match status" value="1"/>
</dbReference>
<dbReference type="PANTHER" id="PTHR19139">
    <property type="entry name" value="AQUAPORIN TRANSPORTER"/>
    <property type="match status" value="1"/>
</dbReference>
<feature type="transmembrane region" description="Helical" evidence="6">
    <location>
        <begin position="274"/>
        <end position="296"/>
    </location>
</feature>
<feature type="transmembrane region" description="Helical" evidence="6">
    <location>
        <begin position="316"/>
        <end position="334"/>
    </location>
</feature>
<evidence type="ECO:0000256" key="2">
    <source>
        <dbReference type="ARBA" id="ARBA00006175"/>
    </source>
</evidence>
<dbReference type="GO" id="GO:0005886">
    <property type="term" value="C:plasma membrane"/>
    <property type="evidence" value="ECO:0007669"/>
    <property type="project" value="TreeGrafter"/>
</dbReference>